<evidence type="ECO:0000256" key="18">
    <source>
        <dbReference type="ARBA" id="ARBA00043746"/>
    </source>
</evidence>
<dbReference type="EC" id="3.1.3.62" evidence="4"/>
<evidence type="ECO:0000256" key="2">
    <source>
        <dbReference type="ARBA" id="ARBA00008422"/>
    </source>
</evidence>
<organism evidence="27">
    <name type="scientific">Phallusia mammillata</name>
    <dbReference type="NCBI Taxonomy" id="59560"/>
    <lineage>
        <taxon>Eukaryota</taxon>
        <taxon>Metazoa</taxon>
        <taxon>Chordata</taxon>
        <taxon>Tunicata</taxon>
        <taxon>Ascidiacea</taxon>
        <taxon>Phlebobranchia</taxon>
        <taxon>Ascidiidae</taxon>
        <taxon>Phallusia</taxon>
    </lineage>
</organism>
<dbReference type="CDD" id="cd07061">
    <property type="entry name" value="HP_HAP_like"/>
    <property type="match status" value="1"/>
</dbReference>
<dbReference type="EMBL" id="LR787981">
    <property type="protein sequence ID" value="CAB3263843.1"/>
    <property type="molecule type" value="mRNA"/>
</dbReference>
<dbReference type="GO" id="GO:0052745">
    <property type="term" value="F:inositol phosphate phosphatase activity"/>
    <property type="evidence" value="ECO:0007669"/>
    <property type="project" value="TreeGrafter"/>
</dbReference>
<keyword evidence="9" id="KW-0472">Membrane</keyword>
<comment type="catalytic activity">
    <reaction evidence="22">
        <text>1D-myo-inositol 2,3-bisphosphate + H2O = 1D-myo-inositol 2-phosphate + phosphate</text>
        <dbReference type="Rhea" id="RHEA:77139"/>
        <dbReference type="ChEBI" id="CHEBI:15377"/>
        <dbReference type="ChEBI" id="CHEBI:43474"/>
        <dbReference type="ChEBI" id="CHEBI:84142"/>
        <dbReference type="ChEBI" id="CHEBI:195538"/>
    </reaction>
    <physiologicalReaction direction="left-to-right" evidence="22">
        <dbReference type="Rhea" id="RHEA:77140"/>
    </physiologicalReaction>
</comment>
<comment type="catalytic activity">
    <reaction evidence="19">
        <text>1D-myo-inositol 1,2,6-trisphosphate + H2O = 1D-myo-inositol 1,2-bisphosphate + phosphate</text>
        <dbReference type="Rhea" id="RHEA:77131"/>
        <dbReference type="ChEBI" id="CHEBI:15377"/>
        <dbReference type="ChEBI" id="CHEBI:43474"/>
        <dbReference type="ChEBI" id="CHEBI:195537"/>
        <dbReference type="ChEBI" id="CHEBI:195539"/>
        <dbReference type="EC" id="3.1.3.62"/>
    </reaction>
    <physiologicalReaction direction="left-to-right" evidence="19">
        <dbReference type="Rhea" id="RHEA:77132"/>
    </physiologicalReaction>
</comment>
<comment type="similarity">
    <text evidence="2">Belongs to the histidine acid phosphatase family. MINPP1 subfamily.</text>
</comment>
<evidence type="ECO:0000256" key="25">
    <source>
        <dbReference type="PIRSR" id="PIRSR000894-2"/>
    </source>
</evidence>
<comment type="catalytic activity">
    <reaction evidence="17">
        <text>1D-myo-inositol 1,2,3,6-tetrakisphosphate + H2O = 1D-myo-inositol 1,2,3-trisphosphate + phosphate</text>
        <dbReference type="Rhea" id="RHEA:77123"/>
        <dbReference type="ChEBI" id="CHEBI:15377"/>
        <dbReference type="ChEBI" id="CHEBI:43474"/>
        <dbReference type="ChEBI" id="CHEBI:195534"/>
        <dbReference type="ChEBI" id="CHEBI:195536"/>
    </reaction>
    <physiologicalReaction direction="left-to-right" evidence="17">
        <dbReference type="Rhea" id="RHEA:77124"/>
    </physiologicalReaction>
</comment>
<comment type="catalytic activity">
    <reaction evidence="20">
        <text>1D-myo-inositol 1,2,3,5,6-pentakisphosphate + H2O = 1D-myo-inositol 1,2,3,6-tetrakisphosphate + phosphate</text>
        <dbReference type="Rhea" id="RHEA:77111"/>
        <dbReference type="ChEBI" id="CHEBI:15377"/>
        <dbReference type="ChEBI" id="CHEBI:43474"/>
        <dbReference type="ChEBI" id="CHEBI:58747"/>
        <dbReference type="ChEBI" id="CHEBI:195534"/>
    </reaction>
    <physiologicalReaction direction="left-to-right" evidence="20">
        <dbReference type="Rhea" id="RHEA:77112"/>
    </physiologicalReaction>
</comment>
<feature type="chain" id="PRO_5026260038" description="Multiple inositol polyphosphate phosphatase 1" evidence="26">
    <location>
        <begin position="24"/>
        <end position="465"/>
    </location>
</feature>
<accession>A0A6F9DLK2</accession>
<evidence type="ECO:0000256" key="4">
    <source>
        <dbReference type="ARBA" id="ARBA00013040"/>
    </source>
</evidence>
<evidence type="ECO:0000256" key="14">
    <source>
        <dbReference type="ARBA" id="ARBA00043674"/>
    </source>
</evidence>
<evidence type="ECO:0000256" key="13">
    <source>
        <dbReference type="ARBA" id="ARBA00043671"/>
    </source>
</evidence>
<evidence type="ECO:0000256" key="3">
    <source>
        <dbReference type="ARBA" id="ARBA00012976"/>
    </source>
</evidence>
<evidence type="ECO:0000256" key="1">
    <source>
        <dbReference type="ARBA" id="ARBA00004236"/>
    </source>
</evidence>
<name>A0A6F9DLK2_9ASCI</name>
<dbReference type="SUPFAM" id="SSF53254">
    <property type="entry name" value="Phosphoglycerate mutase-like"/>
    <property type="match status" value="1"/>
</dbReference>
<evidence type="ECO:0000256" key="7">
    <source>
        <dbReference type="ARBA" id="ARBA00022729"/>
    </source>
</evidence>
<comment type="catalytic activity">
    <reaction evidence="12">
        <text>1D-myo-inositol 1,2,5,6-tetrakisphosphate + H2O = 1D-myo-inositol 1,2,6-trisphosphate + phosphate</text>
        <dbReference type="Rhea" id="RHEA:77119"/>
        <dbReference type="ChEBI" id="CHEBI:15377"/>
        <dbReference type="ChEBI" id="CHEBI:43474"/>
        <dbReference type="ChEBI" id="CHEBI:195535"/>
        <dbReference type="ChEBI" id="CHEBI:195537"/>
        <dbReference type="EC" id="3.1.3.62"/>
    </reaction>
    <physiologicalReaction direction="left-to-right" evidence="12">
        <dbReference type="Rhea" id="RHEA:77120"/>
    </physiologicalReaction>
</comment>
<evidence type="ECO:0000256" key="20">
    <source>
        <dbReference type="ARBA" id="ARBA00043757"/>
    </source>
</evidence>
<evidence type="ECO:0000256" key="16">
    <source>
        <dbReference type="ARBA" id="ARBA00043733"/>
    </source>
</evidence>
<comment type="catalytic activity">
    <reaction evidence="21">
        <text>1D-myo-inositol 1,3,4,5,6-pentakisphosphate + H2O = 1D-myo-inositol 1,4,5,6-tetrakisphosphate + phosphate</text>
        <dbReference type="Rhea" id="RHEA:77143"/>
        <dbReference type="ChEBI" id="CHEBI:15377"/>
        <dbReference type="ChEBI" id="CHEBI:43474"/>
        <dbReference type="ChEBI" id="CHEBI:57627"/>
        <dbReference type="ChEBI" id="CHEBI:57733"/>
    </reaction>
    <physiologicalReaction direction="left-to-right" evidence="21">
        <dbReference type="Rhea" id="RHEA:77144"/>
    </physiologicalReaction>
</comment>
<evidence type="ECO:0000256" key="26">
    <source>
        <dbReference type="SAM" id="SignalP"/>
    </source>
</evidence>
<evidence type="ECO:0000256" key="12">
    <source>
        <dbReference type="ARBA" id="ARBA00043668"/>
    </source>
</evidence>
<comment type="catalytic activity">
    <reaction evidence="13">
        <text>1D-myo-inositol 1,2,4,5,6-pentakisphosphate + H2O = 1D-myo-inositol 1,2,5,6-tetrakisphosphate + phosphate</text>
        <dbReference type="Rhea" id="RHEA:77115"/>
        <dbReference type="ChEBI" id="CHEBI:15377"/>
        <dbReference type="ChEBI" id="CHEBI:43474"/>
        <dbReference type="ChEBI" id="CHEBI:57798"/>
        <dbReference type="ChEBI" id="CHEBI:195535"/>
        <dbReference type="EC" id="3.1.3.62"/>
    </reaction>
    <physiologicalReaction direction="left-to-right" evidence="13">
        <dbReference type="Rhea" id="RHEA:77116"/>
    </physiologicalReaction>
</comment>
<comment type="catalytic activity">
    <reaction evidence="24">
        <text>(2R)-2,3-bisphosphoglycerate + H2O = (2R)-2-phosphoglycerate + phosphate</text>
        <dbReference type="Rhea" id="RHEA:27381"/>
        <dbReference type="ChEBI" id="CHEBI:15377"/>
        <dbReference type="ChEBI" id="CHEBI:43474"/>
        <dbReference type="ChEBI" id="CHEBI:58248"/>
        <dbReference type="ChEBI" id="CHEBI:58289"/>
        <dbReference type="EC" id="3.1.3.80"/>
    </reaction>
    <physiologicalReaction direction="left-to-right" evidence="24">
        <dbReference type="Rhea" id="RHEA:27382"/>
    </physiologicalReaction>
</comment>
<evidence type="ECO:0000256" key="5">
    <source>
        <dbReference type="ARBA" id="ARBA00018097"/>
    </source>
</evidence>
<reference evidence="27" key="1">
    <citation type="submission" date="2020-04" db="EMBL/GenBank/DDBJ databases">
        <authorList>
            <person name="Neveu A P."/>
        </authorList>
    </citation>
    <scope>NUCLEOTIDE SEQUENCE</scope>
    <source>
        <tissue evidence="27">Whole embryo</tissue>
    </source>
</reference>
<keyword evidence="10" id="KW-0325">Glycoprotein</keyword>
<evidence type="ECO:0000256" key="19">
    <source>
        <dbReference type="ARBA" id="ARBA00043747"/>
    </source>
</evidence>
<evidence type="ECO:0000256" key="9">
    <source>
        <dbReference type="ARBA" id="ARBA00023136"/>
    </source>
</evidence>
<evidence type="ECO:0000256" key="21">
    <source>
        <dbReference type="ARBA" id="ARBA00043762"/>
    </source>
</evidence>
<evidence type="ECO:0000256" key="17">
    <source>
        <dbReference type="ARBA" id="ARBA00043739"/>
    </source>
</evidence>
<dbReference type="PANTHER" id="PTHR20963">
    <property type="entry name" value="MULTIPLE INOSITOL POLYPHOSPHATE PHOSPHATASE-RELATED"/>
    <property type="match status" value="1"/>
</dbReference>
<gene>
    <name evidence="27" type="primary">Minpp1-001</name>
</gene>
<evidence type="ECO:0000256" key="6">
    <source>
        <dbReference type="ARBA" id="ARBA00022475"/>
    </source>
</evidence>
<comment type="catalytic activity">
    <reaction evidence="23">
        <text>1D-myo-inositol 1,4,5,6-tetrakisphosphate + H2O = 1D-myo-inositol 1,4,5-trisphosphate + phosphate</text>
        <dbReference type="Rhea" id="RHEA:77147"/>
        <dbReference type="ChEBI" id="CHEBI:15377"/>
        <dbReference type="ChEBI" id="CHEBI:43474"/>
        <dbReference type="ChEBI" id="CHEBI:57627"/>
        <dbReference type="ChEBI" id="CHEBI:203600"/>
    </reaction>
    <physiologicalReaction direction="left-to-right" evidence="23">
        <dbReference type="Rhea" id="RHEA:77148"/>
    </physiologicalReaction>
</comment>
<dbReference type="Pfam" id="PF00328">
    <property type="entry name" value="His_Phos_2"/>
    <property type="match status" value="1"/>
</dbReference>
<evidence type="ECO:0000256" key="15">
    <source>
        <dbReference type="ARBA" id="ARBA00043691"/>
    </source>
</evidence>
<comment type="catalytic activity">
    <reaction evidence="18">
        <text>1D-myo-inositol hexakisphosphate + H2O = 1D-myo-inositol 1,2,3,5,6-pentakisphosphate + phosphate</text>
        <dbReference type="Rhea" id="RHEA:20960"/>
        <dbReference type="ChEBI" id="CHEBI:15377"/>
        <dbReference type="ChEBI" id="CHEBI:43474"/>
        <dbReference type="ChEBI" id="CHEBI:58130"/>
        <dbReference type="ChEBI" id="CHEBI:58747"/>
    </reaction>
    <physiologicalReaction direction="left-to-right" evidence="18">
        <dbReference type="Rhea" id="RHEA:20961"/>
    </physiologicalReaction>
</comment>
<keyword evidence="7 26" id="KW-0732">Signal</keyword>
<keyword evidence="6" id="KW-1003">Cell membrane</keyword>
<evidence type="ECO:0000256" key="22">
    <source>
        <dbReference type="ARBA" id="ARBA00043801"/>
    </source>
</evidence>
<evidence type="ECO:0000256" key="11">
    <source>
        <dbReference type="ARBA" id="ARBA00031642"/>
    </source>
</evidence>
<evidence type="ECO:0000256" key="8">
    <source>
        <dbReference type="ARBA" id="ARBA00022801"/>
    </source>
</evidence>
<sequence>MTLIHMFCTCVILLLGFLADVKSTSVHNGATSFATKTTYNQRLVSSDVSLYWDKVLDGYDLLYTDGTFRHGTRFPSDEKVEKWRRHVLKISKNDINDTFADTLKLWDAHFPNQSSYMLHEVGKRELQRLAIIIFNMTKDGKYLGFDKKGSVRFMTSPKVRTKQSACSFINQLLCLHGNETGCLHLDEVPTFVESQDGKSSDMFECTGGIPVQNNPMLLRSFDYCPKYSEKVTHNGTADHEVKKFGYSEHAVEVTDHISGKFKQRLNWTEVTSLHQLCAFHFALHRYTAICDLFHPKHLQVMEFANDLKHYYKTGYGYEINYKLSCPLIQDIVGSLDNAATSNGSAGATFRFGHAETIIPLLCILGLYKESEHLTYNSFSVHGKRRLFRTGVFSPFAGNILFLLYRPTGAHNQTKFSIVVNEHVVKIPRANCHVCDYNDVRQQLFEELMLLDCASVCATKQKKDEL</sequence>
<comment type="catalytic activity">
    <reaction evidence="16">
        <text>1D-myo-inositol 1,2,3-trisphosphate + H2O = 1D-myo-inositol 2,3-bisphosphate + phosphate</text>
        <dbReference type="Rhea" id="RHEA:77127"/>
        <dbReference type="ChEBI" id="CHEBI:15377"/>
        <dbReference type="ChEBI" id="CHEBI:43474"/>
        <dbReference type="ChEBI" id="CHEBI:195536"/>
        <dbReference type="ChEBI" id="CHEBI:195538"/>
    </reaction>
    <physiologicalReaction direction="left-to-right" evidence="16">
        <dbReference type="Rhea" id="RHEA:77128"/>
    </physiologicalReaction>
</comment>
<dbReference type="GO" id="GO:0034417">
    <property type="term" value="F:bisphosphoglycerate 3-phosphatase activity"/>
    <property type="evidence" value="ECO:0007669"/>
    <property type="project" value="UniProtKB-EC"/>
</dbReference>
<dbReference type="PIRSF" id="PIRSF000894">
    <property type="entry name" value="Acid_phosphatase"/>
    <property type="match status" value="1"/>
</dbReference>
<dbReference type="PANTHER" id="PTHR20963:SF8">
    <property type="entry name" value="MULTIPLE INOSITOL POLYPHOSPHATE PHOSPHATASE 1"/>
    <property type="match status" value="1"/>
</dbReference>
<protein>
    <recommendedName>
        <fullName evidence="5">Multiple inositol polyphosphate phosphatase 1</fullName>
        <ecNumber evidence="4">3.1.3.62</ecNumber>
        <ecNumber evidence="3">3.1.3.80</ecNumber>
    </recommendedName>
    <alternativeName>
        <fullName evidence="11">2,3-bisphosphoglycerate 3-phosphatase</fullName>
    </alternativeName>
</protein>
<comment type="catalytic activity">
    <reaction evidence="15">
        <text>1D-myo-inositol hexakisphosphate + H2O = 1D-myo-inositol 1,2,4,5,6-pentakisphosphate + phosphate</text>
        <dbReference type="Rhea" id="RHEA:16989"/>
        <dbReference type="ChEBI" id="CHEBI:15377"/>
        <dbReference type="ChEBI" id="CHEBI:43474"/>
        <dbReference type="ChEBI" id="CHEBI:57798"/>
        <dbReference type="ChEBI" id="CHEBI:58130"/>
        <dbReference type="EC" id="3.1.3.62"/>
    </reaction>
    <physiologicalReaction direction="left-to-right" evidence="15">
        <dbReference type="Rhea" id="RHEA:16990"/>
    </physiologicalReaction>
</comment>
<evidence type="ECO:0000256" key="10">
    <source>
        <dbReference type="ARBA" id="ARBA00023180"/>
    </source>
</evidence>
<comment type="subcellular location">
    <subcellularLocation>
        <location evidence="1">Cell membrane</location>
    </subcellularLocation>
</comment>
<feature type="signal peptide" evidence="26">
    <location>
        <begin position="1"/>
        <end position="23"/>
    </location>
</feature>
<keyword evidence="8" id="KW-0378">Hydrolase</keyword>
<evidence type="ECO:0000256" key="23">
    <source>
        <dbReference type="ARBA" id="ARBA00043829"/>
    </source>
</evidence>
<feature type="disulfide bond" evidence="25">
    <location>
        <begin position="277"/>
        <end position="290"/>
    </location>
</feature>
<dbReference type="EC" id="3.1.3.80" evidence="3"/>
<dbReference type="GO" id="GO:0003993">
    <property type="term" value="F:acid phosphatase activity"/>
    <property type="evidence" value="ECO:0007669"/>
    <property type="project" value="TreeGrafter"/>
</dbReference>
<dbReference type="InterPro" id="IPR000560">
    <property type="entry name" value="His_Pase_clade-2"/>
</dbReference>
<dbReference type="Gene3D" id="3.40.50.1240">
    <property type="entry name" value="Phosphoglycerate mutase-like"/>
    <property type="match status" value="1"/>
</dbReference>
<evidence type="ECO:0000256" key="24">
    <source>
        <dbReference type="ARBA" id="ARBA00043832"/>
    </source>
</evidence>
<dbReference type="AlphaFoldDB" id="A0A6F9DLK2"/>
<dbReference type="InterPro" id="IPR029033">
    <property type="entry name" value="His_PPase_superfam"/>
</dbReference>
<comment type="catalytic activity">
    <reaction evidence="14">
        <text>1D-myo-inositol 1,2-bisphosphate + H2O = 1D-myo-inositol 2-phosphate + phosphate</text>
        <dbReference type="Rhea" id="RHEA:77135"/>
        <dbReference type="ChEBI" id="CHEBI:15377"/>
        <dbReference type="ChEBI" id="CHEBI:43474"/>
        <dbReference type="ChEBI" id="CHEBI:84142"/>
        <dbReference type="ChEBI" id="CHEBI:195539"/>
        <dbReference type="EC" id="3.1.3.62"/>
    </reaction>
    <physiologicalReaction direction="left-to-right" evidence="14">
        <dbReference type="Rhea" id="RHEA:77136"/>
    </physiologicalReaction>
</comment>
<evidence type="ECO:0000313" key="27">
    <source>
        <dbReference type="EMBL" id="CAB3263843.1"/>
    </source>
</evidence>
<keyword evidence="25" id="KW-1015">Disulfide bond</keyword>
<proteinExistence type="evidence at transcript level"/>
<dbReference type="GO" id="GO:0005886">
    <property type="term" value="C:plasma membrane"/>
    <property type="evidence" value="ECO:0007669"/>
    <property type="project" value="UniProtKB-SubCell"/>
</dbReference>
<dbReference type="InterPro" id="IPR016274">
    <property type="entry name" value="Histidine_acid_Pase_euk"/>
</dbReference>